<dbReference type="SUPFAM" id="SSF56784">
    <property type="entry name" value="HAD-like"/>
    <property type="match status" value="1"/>
</dbReference>
<dbReference type="InterPro" id="IPR006439">
    <property type="entry name" value="HAD-SF_hydro_IA"/>
</dbReference>
<keyword evidence="2" id="KW-1185">Reference proteome</keyword>
<dbReference type="SFLD" id="SFLDS00003">
    <property type="entry name" value="Haloacid_Dehalogenase"/>
    <property type="match status" value="1"/>
</dbReference>
<keyword evidence="1" id="KW-0378">Hydrolase</keyword>
<organism evidence="1 2">
    <name type="scientific">Apibacter adventoris</name>
    <dbReference type="NCBI Taxonomy" id="1679466"/>
    <lineage>
        <taxon>Bacteria</taxon>
        <taxon>Pseudomonadati</taxon>
        <taxon>Bacteroidota</taxon>
        <taxon>Flavobacteriia</taxon>
        <taxon>Flavobacteriales</taxon>
        <taxon>Weeksellaceae</taxon>
        <taxon>Apibacter</taxon>
    </lineage>
</organism>
<dbReference type="PRINTS" id="PR00413">
    <property type="entry name" value="HADHALOGNASE"/>
</dbReference>
<proteinExistence type="predicted"/>
<dbReference type="AlphaFoldDB" id="A0A2S8AEA5"/>
<dbReference type="Proteomes" id="UP000238042">
    <property type="component" value="Unassembled WGS sequence"/>
</dbReference>
<dbReference type="SFLD" id="SFLDG01129">
    <property type="entry name" value="C1.5:_HAD__Beta-PGM__Phosphata"/>
    <property type="match status" value="1"/>
</dbReference>
<dbReference type="InterPro" id="IPR036412">
    <property type="entry name" value="HAD-like_sf"/>
</dbReference>
<protein>
    <submittedName>
        <fullName evidence="1">HAD family hydrolase</fullName>
    </submittedName>
</protein>
<dbReference type="PANTHER" id="PTHR47478">
    <property type="match status" value="1"/>
</dbReference>
<comment type="caution">
    <text evidence="1">The sequence shown here is derived from an EMBL/GenBank/DDBJ whole genome shotgun (WGS) entry which is preliminary data.</text>
</comment>
<dbReference type="OrthoDB" id="9802350at2"/>
<dbReference type="NCBIfam" id="TIGR01549">
    <property type="entry name" value="HAD-SF-IA-v1"/>
    <property type="match status" value="1"/>
</dbReference>
<accession>A0A2S8AEA5</accession>
<dbReference type="EMBL" id="PSZM01000036">
    <property type="protein sequence ID" value="PQL93164.1"/>
    <property type="molecule type" value="Genomic_DNA"/>
</dbReference>
<sequence length="234" mass="28008">MENKIKHIFFDLDNTLWDTDKNSKITLQSMFENMQIREKYKINFSDFYKKYYARNEKLWSLYRQEKVTKRDILNHRFTDTFYELGVKDQQICSYFNDHFINKVVENNNLVEYAEDILKYLKQKGYQLHIISNGFIDATENKIQKTPIKNYISTTTSGEEINKRKPAKEVFELGLHKAKAKAEESSFIGDDWEGDIIGGKNMGMFPVFFDYKKEKKYSSREFPVIQELRELKEIF</sequence>
<evidence type="ECO:0000313" key="2">
    <source>
        <dbReference type="Proteomes" id="UP000238042"/>
    </source>
</evidence>
<dbReference type="PANTHER" id="PTHR47478:SF1">
    <property type="entry name" value="PYRIMIDINE 5'-NUCLEOTIDASE YJJG"/>
    <property type="match status" value="1"/>
</dbReference>
<dbReference type="Pfam" id="PF00702">
    <property type="entry name" value="Hydrolase"/>
    <property type="match status" value="1"/>
</dbReference>
<dbReference type="GO" id="GO:0016787">
    <property type="term" value="F:hydrolase activity"/>
    <property type="evidence" value="ECO:0007669"/>
    <property type="project" value="UniProtKB-KW"/>
</dbReference>
<gene>
    <name evidence="1" type="ORF">C4S77_05760</name>
</gene>
<dbReference type="InterPro" id="IPR023214">
    <property type="entry name" value="HAD_sf"/>
</dbReference>
<dbReference type="Gene3D" id="3.40.50.1000">
    <property type="entry name" value="HAD superfamily/HAD-like"/>
    <property type="match status" value="1"/>
</dbReference>
<dbReference type="InterPro" id="IPR023198">
    <property type="entry name" value="PGP-like_dom2"/>
</dbReference>
<dbReference type="InterPro" id="IPR052550">
    <property type="entry name" value="Pyrimidine_5'-ntase_YjjG"/>
</dbReference>
<dbReference type="RefSeq" id="WP_105246733.1">
    <property type="nucleotide sequence ID" value="NZ_PSZM01000036.1"/>
</dbReference>
<reference evidence="1 2" key="1">
    <citation type="submission" date="2018-02" db="EMBL/GenBank/DDBJ databases">
        <title>Genome sequences of Apibacter spp., gut symbionts of Asian honey bees.</title>
        <authorList>
            <person name="Kwong W.K."/>
            <person name="Steele M.I."/>
            <person name="Moran N.A."/>
        </authorList>
    </citation>
    <scope>NUCLEOTIDE SEQUENCE [LARGE SCALE GENOMIC DNA]</scope>
    <source>
        <strain evidence="2">wkB301</strain>
    </source>
</reference>
<evidence type="ECO:0000313" key="1">
    <source>
        <dbReference type="EMBL" id="PQL93164.1"/>
    </source>
</evidence>
<name>A0A2S8AEA5_9FLAO</name>
<dbReference type="Gene3D" id="1.10.150.240">
    <property type="entry name" value="Putative phosphatase, domain 2"/>
    <property type="match status" value="1"/>
</dbReference>